<keyword evidence="8" id="KW-1185">Reference proteome</keyword>
<sequence>MHNRIEFKLSHKSIRLIMEAENVGNGIRVLMFPWLAVGHITPFLGLAKKLSQRGFCIHLCSTPINLSFFKNKIPQKYSSSIQLLELHLPELPDLPPHYHTTNGLPLHLHTTLHKALEMAEPTFSDIVGTMKPHLLIYDFLQPWAAAIAKSHNVPAVQFPTSGSAMFSYAFHAFFRQNAEFPFAELSPSIYDQERLDKILAELRSSRNGREDKNMIVIGTSTEIEGNKYLDYMSELAGCKTLTLGTLVQEHDQNEGRFEPLMEWLGKKEEKSTVFVSFGSEYFLSDHDRHEVAMGLEKSRVNFIWVLRFPKNASEMTVKPPKNLLETALPEGFLERVGDRGRVVEGWAPQLRILSHPSIGGFVCHCGWNSVSESIECGVPIIAMPMHLDQPINAKLIVNIGVGVEVVKDDTGNYHSEDVARVCDEVVLGKGSENLQRNVKLMGENVRIKSAKEIGEVSILLAQLCCP</sequence>
<evidence type="ECO:0000256" key="5">
    <source>
        <dbReference type="RuleBase" id="RU362057"/>
    </source>
</evidence>
<evidence type="ECO:0000259" key="6">
    <source>
        <dbReference type="Pfam" id="PF26168"/>
    </source>
</evidence>
<dbReference type="Pfam" id="PF00201">
    <property type="entry name" value="UDPGT"/>
    <property type="match status" value="1"/>
</dbReference>
<accession>A0AAV0EPL2</accession>
<name>A0AAV0EPL2_9ASTE</name>
<gene>
    <name evidence="7" type="ORF">CEPIT_LOCUS25979</name>
</gene>
<feature type="domain" description="Glycosyltransferase N-terminal" evidence="6">
    <location>
        <begin position="27"/>
        <end position="234"/>
    </location>
</feature>
<dbReference type="Gene3D" id="3.40.50.2000">
    <property type="entry name" value="Glycogen Phosphorylase B"/>
    <property type="match status" value="2"/>
</dbReference>
<dbReference type="EMBL" id="CAMAPF010000934">
    <property type="protein sequence ID" value="CAH9124426.1"/>
    <property type="molecule type" value="Genomic_DNA"/>
</dbReference>
<dbReference type="PANTHER" id="PTHR48044">
    <property type="entry name" value="GLYCOSYLTRANSFERASE"/>
    <property type="match status" value="1"/>
</dbReference>
<evidence type="ECO:0000256" key="3">
    <source>
        <dbReference type="ARBA" id="ARBA00022679"/>
    </source>
</evidence>
<evidence type="ECO:0000256" key="4">
    <source>
        <dbReference type="RuleBase" id="RU003718"/>
    </source>
</evidence>
<dbReference type="FunFam" id="3.40.50.2000:FF:000060">
    <property type="entry name" value="Glycosyltransferase"/>
    <property type="match status" value="1"/>
</dbReference>
<comment type="caution">
    <text evidence="7">The sequence shown here is derived from an EMBL/GenBank/DDBJ whole genome shotgun (WGS) entry which is preliminary data.</text>
</comment>
<dbReference type="SUPFAM" id="SSF53756">
    <property type="entry name" value="UDP-Glycosyltransferase/glycogen phosphorylase"/>
    <property type="match status" value="1"/>
</dbReference>
<evidence type="ECO:0000256" key="1">
    <source>
        <dbReference type="ARBA" id="ARBA00009995"/>
    </source>
</evidence>
<dbReference type="CDD" id="cd03784">
    <property type="entry name" value="GT1_Gtf-like"/>
    <property type="match status" value="1"/>
</dbReference>
<protein>
    <recommendedName>
        <fullName evidence="5">Glycosyltransferase</fullName>
        <ecNumber evidence="5">2.4.1.-</ecNumber>
    </recommendedName>
</protein>
<dbReference type="EC" id="2.4.1.-" evidence="5"/>
<keyword evidence="3 4" id="KW-0808">Transferase</keyword>
<dbReference type="GO" id="GO:0008194">
    <property type="term" value="F:UDP-glycosyltransferase activity"/>
    <property type="evidence" value="ECO:0007669"/>
    <property type="project" value="InterPro"/>
</dbReference>
<evidence type="ECO:0000313" key="8">
    <source>
        <dbReference type="Proteomes" id="UP001152523"/>
    </source>
</evidence>
<proteinExistence type="inferred from homology"/>
<dbReference type="Pfam" id="PF26168">
    <property type="entry name" value="Glyco_transf_N"/>
    <property type="match status" value="1"/>
</dbReference>
<comment type="similarity">
    <text evidence="1 4">Belongs to the UDP-glycosyltransferase family.</text>
</comment>
<dbReference type="PROSITE" id="PS00375">
    <property type="entry name" value="UDPGT"/>
    <property type="match status" value="1"/>
</dbReference>
<dbReference type="InterPro" id="IPR002213">
    <property type="entry name" value="UDP_glucos_trans"/>
</dbReference>
<dbReference type="GO" id="GO:0016138">
    <property type="term" value="P:glycoside biosynthetic process"/>
    <property type="evidence" value="ECO:0007669"/>
    <property type="project" value="UniProtKB-ARBA"/>
</dbReference>
<evidence type="ECO:0000313" key="7">
    <source>
        <dbReference type="EMBL" id="CAH9124426.1"/>
    </source>
</evidence>
<dbReference type="InterPro" id="IPR035595">
    <property type="entry name" value="UDP_glycos_trans_CS"/>
</dbReference>
<dbReference type="InterPro" id="IPR058980">
    <property type="entry name" value="Glyco_transf_N"/>
</dbReference>
<dbReference type="AlphaFoldDB" id="A0AAV0EPL2"/>
<evidence type="ECO:0000256" key="2">
    <source>
        <dbReference type="ARBA" id="ARBA00022676"/>
    </source>
</evidence>
<reference evidence="7" key="1">
    <citation type="submission" date="2022-07" db="EMBL/GenBank/DDBJ databases">
        <authorList>
            <person name="Macas J."/>
            <person name="Novak P."/>
            <person name="Neumann P."/>
        </authorList>
    </citation>
    <scope>NUCLEOTIDE SEQUENCE</scope>
</reference>
<organism evidence="7 8">
    <name type="scientific">Cuscuta epithymum</name>
    <dbReference type="NCBI Taxonomy" id="186058"/>
    <lineage>
        <taxon>Eukaryota</taxon>
        <taxon>Viridiplantae</taxon>
        <taxon>Streptophyta</taxon>
        <taxon>Embryophyta</taxon>
        <taxon>Tracheophyta</taxon>
        <taxon>Spermatophyta</taxon>
        <taxon>Magnoliopsida</taxon>
        <taxon>eudicotyledons</taxon>
        <taxon>Gunneridae</taxon>
        <taxon>Pentapetalae</taxon>
        <taxon>asterids</taxon>
        <taxon>lamiids</taxon>
        <taxon>Solanales</taxon>
        <taxon>Convolvulaceae</taxon>
        <taxon>Cuscuteae</taxon>
        <taxon>Cuscuta</taxon>
        <taxon>Cuscuta subgen. Cuscuta</taxon>
    </lineage>
</organism>
<dbReference type="PANTHER" id="PTHR48044:SF14">
    <property type="entry name" value="GLYCOSYLTRANSFERASE"/>
    <property type="match status" value="1"/>
</dbReference>
<keyword evidence="2 4" id="KW-0328">Glycosyltransferase</keyword>
<dbReference type="Proteomes" id="UP001152523">
    <property type="component" value="Unassembled WGS sequence"/>
</dbReference>